<proteinExistence type="predicted"/>
<dbReference type="AlphaFoldDB" id="A0A4Q7KXM2"/>
<accession>A0A4Q7KXM2</accession>
<protein>
    <submittedName>
        <fullName evidence="2">Uncharacterized protein</fullName>
    </submittedName>
</protein>
<evidence type="ECO:0000313" key="2">
    <source>
        <dbReference type="EMBL" id="RZS40751.1"/>
    </source>
</evidence>
<keyword evidence="1" id="KW-0472">Membrane</keyword>
<keyword evidence="1" id="KW-0812">Transmembrane</keyword>
<gene>
    <name evidence="2" type="ORF">EV193_10364</name>
</gene>
<name>A0A4Q7KXM2_9PSEU</name>
<evidence type="ECO:0000313" key="3">
    <source>
        <dbReference type="Proteomes" id="UP000294257"/>
    </source>
</evidence>
<evidence type="ECO:0000256" key="1">
    <source>
        <dbReference type="SAM" id="Phobius"/>
    </source>
</evidence>
<dbReference type="EMBL" id="SGWQ01000003">
    <property type="protein sequence ID" value="RZS40751.1"/>
    <property type="molecule type" value="Genomic_DNA"/>
</dbReference>
<keyword evidence="1" id="KW-1133">Transmembrane helix</keyword>
<dbReference type="Proteomes" id="UP000294257">
    <property type="component" value="Unassembled WGS sequence"/>
</dbReference>
<keyword evidence="3" id="KW-1185">Reference proteome</keyword>
<dbReference type="OrthoDB" id="3676177at2"/>
<organism evidence="2 3">
    <name type="scientific">Herbihabitans rhizosphaerae</name>
    <dbReference type="NCBI Taxonomy" id="1872711"/>
    <lineage>
        <taxon>Bacteria</taxon>
        <taxon>Bacillati</taxon>
        <taxon>Actinomycetota</taxon>
        <taxon>Actinomycetes</taxon>
        <taxon>Pseudonocardiales</taxon>
        <taxon>Pseudonocardiaceae</taxon>
        <taxon>Herbihabitans</taxon>
    </lineage>
</organism>
<dbReference type="RefSeq" id="WP_130343766.1">
    <property type="nucleotide sequence ID" value="NZ_SGWQ01000003.1"/>
</dbReference>
<comment type="caution">
    <text evidence="2">The sequence shown here is derived from an EMBL/GenBank/DDBJ whole genome shotgun (WGS) entry which is preliminary data.</text>
</comment>
<reference evidence="2 3" key="1">
    <citation type="submission" date="2019-02" db="EMBL/GenBank/DDBJ databases">
        <title>Genomic Encyclopedia of Type Strains, Phase IV (KMG-IV): sequencing the most valuable type-strain genomes for metagenomic binning, comparative biology and taxonomic classification.</title>
        <authorList>
            <person name="Goeker M."/>
        </authorList>
    </citation>
    <scope>NUCLEOTIDE SEQUENCE [LARGE SCALE GENOMIC DNA]</scope>
    <source>
        <strain evidence="2 3">DSM 101727</strain>
    </source>
</reference>
<feature type="transmembrane region" description="Helical" evidence="1">
    <location>
        <begin position="31"/>
        <end position="53"/>
    </location>
</feature>
<feature type="transmembrane region" description="Helical" evidence="1">
    <location>
        <begin position="59"/>
        <end position="79"/>
    </location>
</feature>
<sequence>MGAGDELRKAVRHRIFSLFADIEHIVHRHGYLRVLTGTITMLGLVGILGQVLGLTWLRWIFATSAGVLFLVASAVSFAGTERLRARIAQSETLLHGAARALDSKSPISIREWRQVVTLESNGDAKIWTEMVLDEAQDGIPHFLFVNQIYYGGPPLTDRQKRLVECEVFHANSDTSGVGVRAQASSSWSASKFGEPKLDVFAHLGNTVHQGDKVTVKWLWPKYSADLMTGHRPENFDVKFYDQSISMFEYTVIFRDVDSDNEFTMRNLGANNLVQTRSGRDIAVSFSGDHPEAGKSMGFVADLTGRAQK</sequence>